<dbReference type="PATRIC" id="fig|158500.4.peg.5353"/>
<sequence length="178" mass="19910">MTRYCAFFASINVGGNRLTMADLRYAFEREEFENVETVVASGNVLFDFDERPTDGLEDLFAHMMLDRFDMNTFAAVRNAGEVRSAVEDNPFTGIGQDHYVHTLFLERDADQSAFDKLVADHAGRGPEKIAMGPRCLYIDYVDGAGHSKLTNAFIERRLGCRGTARNVRSLARIAAKMA</sequence>
<dbReference type="Gene3D" id="3.30.70.1280">
    <property type="entry name" value="SP0830-like domains"/>
    <property type="match status" value="1"/>
</dbReference>
<protein>
    <recommendedName>
        <fullName evidence="3">DUF1697 domain-containing protein</fullName>
    </recommendedName>
</protein>
<evidence type="ECO:0000313" key="2">
    <source>
        <dbReference type="Proteomes" id="UP000024329"/>
    </source>
</evidence>
<dbReference type="InterPro" id="IPR012545">
    <property type="entry name" value="DUF1697"/>
</dbReference>
<dbReference type="STRING" id="158500.BES08_17690"/>
<dbReference type="Pfam" id="PF08002">
    <property type="entry name" value="DUF1697"/>
    <property type="match status" value="1"/>
</dbReference>
<dbReference type="AlphaFoldDB" id="A0A031JD56"/>
<dbReference type="PIRSF" id="PIRSF008502">
    <property type="entry name" value="UCP008502"/>
    <property type="match status" value="1"/>
</dbReference>
<evidence type="ECO:0000313" key="1">
    <source>
        <dbReference type="EMBL" id="EZP71172.1"/>
    </source>
</evidence>
<name>A0A031JD56_9SPHN</name>
<dbReference type="PANTHER" id="PTHR36439">
    <property type="entry name" value="BLL4334 PROTEIN"/>
    <property type="match status" value="1"/>
</dbReference>
<dbReference type="SUPFAM" id="SSF160379">
    <property type="entry name" value="SP0830-like"/>
    <property type="match status" value="1"/>
</dbReference>
<dbReference type="eggNOG" id="COG3797">
    <property type="taxonomic scope" value="Bacteria"/>
</dbReference>
<organism evidence="1 2">
    <name type="scientific">Novosphingobium resinovorum</name>
    <dbReference type="NCBI Taxonomy" id="158500"/>
    <lineage>
        <taxon>Bacteria</taxon>
        <taxon>Pseudomonadati</taxon>
        <taxon>Pseudomonadota</taxon>
        <taxon>Alphaproteobacteria</taxon>
        <taxon>Sphingomonadales</taxon>
        <taxon>Sphingomonadaceae</taxon>
        <taxon>Novosphingobium</taxon>
    </lineage>
</organism>
<dbReference type="EMBL" id="JFYZ01000062">
    <property type="protein sequence ID" value="EZP71172.1"/>
    <property type="molecule type" value="Genomic_DNA"/>
</dbReference>
<reference evidence="1 2" key="1">
    <citation type="submission" date="2014-03" db="EMBL/GenBank/DDBJ databases">
        <title>Whole genome sequence of Novosphingobium resinovorum KF1.</title>
        <authorList>
            <person name="Gan H.M."/>
            <person name="Gan H.Y."/>
            <person name="Chew T.H."/>
            <person name="Savka M.A."/>
        </authorList>
    </citation>
    <scope>NUCLEOTIDE SEQUENCE [LARGE SCALE GENOMIC DNA]</scope>
    <source>
        <strain evidence="1 2">KF1</strain>
    </source>
</reference>
<comment type="caution">
    <text evidence="1">The sequence shown here is derived from an EMBL/GenBank/DDBJ whole genome shotgun (WGS) entry which is preliminary data.</text>
</comment>
<dbReference type="Proteomes" id="UP000024329">
    <property type="component" value="Unassembled WGS sequence"/>
</dbReference>
<accession>A0A031JD56</accession>
<gene>
    <name evidence="1" type="ORF">BV97_05277</name>
</gene>
<dbReference type="PANTHER" id="PTHR36439:SF1">
    <property type="entry name" value="DUF1697 DOMAIN-CONTAINING PROTEIN"/>
    <property type="match status" value="1"/>
</dbReference>
<dbReference type="RefSeq" id="WP_036530253.1">
    <property type="nucleotide sequence ID" value="NZ_JFYZ01000062.1"/>
</dbReference>
<evidence type="ECO:0008006" key="3">
    <source>
        <dbReference type="Google" id="ProtNLM"/>
    </source>
</evidence>
<proteinExistence type="predicted"/>